<dbReference type="GO" id="GO:0005524">
    <property type="term" value="F:ATP binding"/>
    <property type="evidence" value="ECO:0007669"/>
    <property type="project" value="InterPro"/>
</dbReference>
<dbReference type="Pfam" id="PF13180">
    <property type="entry name" value="PDZ_2"/>
    <property type="match status" value="1"/>
</dbReference>
<dbReference type="PANTHER" id="PTHR10046">
    <property type="entry name" value="ATP DEPENDENT LON PROTEASE FAMILY MEMBER"/>
    <property type="match status" value="1"/>
</dbReference>
<evidence type="ECO:0000256" key="2">
    <source>
        <dbReference type="SAM" id="MobiDB-lite"/>
    </source>
</evidence>
<dbReference type="AlphaFoldDB" id="A0A5E3ZZ30"/>
<feature type="domain" description="Lon proteolytic" evidence="4">
    <location>
        <begin position="257"/>
        <end position="355"/>
    </location>
</feature>
<dbReference type="Gene3D" id="3.30.230.10">
    <property type="match status" value="1"/>
</dbReference>
<dbReference type="InterPro" id="IPR014721">
    <property type="entry name" value="Ribsml_uS5_D2-typ_fold_subgr"/>
</dbReference>
<keyword evidence="1" id="KW-0720">Serine protease</keyword>
<evidence type="ECO:0000256" key="1">
    <source>
        <dbReference type="PROSITE-ProRule" id="PRU01122"/>
    </source>
</evidence>
<comment type="similarity">
    <text evidence="1">Belongs to the peptidase S16 family.</text>
</comment>
<dbReference type="SUPFAM" id="SSF54211">
    <property type="entry name" value="Ribosomal protein S5 domain 2-like"/>
    <property type="match status" value="1"/>
</dbReference>
<dbReference type="InterPro" id="IPR020568">
    <property type="entry name" value="Ribosomal_Su5_D2-typ_SF"/>
</dbReference>
<sequence length="368" mass="37838">MKSKTKSAVIIAVLLVVFLALGTLVKMPVAAMGPGPTFNTLGDIRVPSNPRKGDGSTNSTSATAGKGQLVPVIDITGVPLDPVDGHLNMTTVNVLSGMNFFEMVRIGLHKEWNLVPLSAIYPPGVSQEQVQQEQAAEMTQSENAAATAALHYLHLPVATYVGGVVKKGPAVGKLQAGDQIVAVNGKVTTLATDVHVALRGTKAGQTVQVSVLRHGQPLAFPIRLMSGAPDIVNRGLLGVGIYSAPSGKVQVHINLADVGGPSAGLIFTLAIIDKLSPGSLTGGKFIAGTGTMDYDGTVGPIGGITHKLAGARAAGARYFLVPAQNCREALTDVPKGLTLIRVTNLQSALDALALVRAGKPAPGCQTGH</sequence>
<dbReference type="InterPro" id="IPR036034">
    <property type="entry name" value="PDZ_sf"/>
</dbReference>
<dbReference type="GO" id="GO:0004176">
    <property type="term" value="F:ATP-dependent peptidase activity"/>
    <property type="evidence" value="ECO:0007669"/>
    <property type="project" value="UniProtKB-UniRule"/>
</dbReference>
<organism evidence="5 6">
    <name type="scientific">Lawsonella clevelandensis</name>
    <dbReference type="NCBI Taxonomy" id="1528099"/>
    <lineage>
        <taxon>Bacteria</taxon>
        <taxon>Bacillati</taxon>
        <taxon>Actinomycetota</taxon>
        <taxon>Actinomycetes</taxon>
        <taxon>Mycobacteriales</taxon>
        <taxon>Lawsonellaceae</taxon>
        <taxon>Lawsonella</taxon>
    </lineage>
</organism>
<dbReference type="GO" id="GO:0006508">
    <property type="term" value="P:proteolysis"/>
    <property type="evidence" value="ECO:0007669"/>
    <property type="project" value="UniProtKB-KW"/>
</dbReference>
<evidence type="ECO:0000259" key="4">
    <source>
        <dbReference type="PROSITE" id="PS51786"/>
    </source>
</evidence>
<keyword evidence="6" id="KW-1185">Reference proteome</keyword>
<feature type="active site" evidence="1">
    <location>
        <position position="307"/>
    </location>
</feature>
<evidence type="ECO:0000313" key="5">
    <source>
        <dbReference type="EMBL" id="VHO01366.1"/>
    </source>
</evidence>
<accession>A0A5E3ZZ30</accession>
<dbReference type="GO" id="GO:0004252">
    <property type="term" value="F:serine-type endopeptidase activity"/>
    <property type="evidence" value="ECO:0007669"/>
    <property type="project" value="UniProtKB-UniRule"/>
</dbReference>
<dbReference type="InterPro" id="IPR008269">
    <property type="entry name" value="Lon_proteolytic"/>
</dbReference>
<dbReference type="SUPFAM" id="SSF50156">
    <property type="entry name" value="PDZ domain-like"/>
    <property type="match status" value="1"/>
</dbReference>
<dbReference type="Pfam" id="PF05362">
    <property type="entry name" value="Lon_C"/>
    <property type="match status" value="1"/>
</dbReference>
<feature type="domain" description="PDZ" evidence="3">
    <location>
        <begin position="135"/>
        <end position="215"/>
    </location>
</feature>
<dbReference type="Gene3D" id="2.30.42.10">
    <property type="match status" value="1"/>
</dbReference>
<dbReference type="InterPro" id="IPR027065">
    <property type="entry name" value="Lon_Prtase"/>
</dbReference>
<reference evidence="5 6" key="1">
    <citation type="submission" date="2019-04" db="EMBL/GenBank/DDBJ databases">
        <authorList>
            <person name="Seth-Smith MB H."/>
            <person name="Seth-Smith H."/>
        </authorList>
    </citation>
    <scope>NUCLEOTIDE SEQUENCE [LARGE SCALE GENOMIC DNA]</scope>
    <source>
        <strain evidence="5">USB-603019</strain>
    </source>
</reference>
<evidence type="ECO:0000313" key="6">
    <source>
        <dbReference type="Proteomes" id="UP000324288"/>
    </source>
</evidence>
<dbReference type="EC" id="3.4.21.53" evidence="1"/>
<dbReference type="GeneID" id="84895220"/>
<evidence type="ECO:0000259" key="3">
    <source>
        <dbReference type="PROSITE" id="PS50106"/>
    </source>
</evidence>
<dbReference type="GO" id="GO:0030163">
    <property type="term" value="P:protein catabolic process"/>
    <property type="evidence" value="ECO:0007669"/>
    <property type="project" value="InterPro"/>
</dbReference>
<dbReference type="PROSITE" id="PS50106">
    <property type="entry name" value="PDZ"/>
    <property type="match status" value="1"/>
</dbReference>
<dbReference type="SMART" id="SM00228">
    <property type="entry name" value="PDZ"/>
    <property type="match status" value="1"/>
</dbReference>
<dbReference type="Proteomes" id="UP000324288">
    <property type="component" value="Chromosome"/>
</dbReference>
<protein>
    <recommendedName>
        <fullName evidence="1">endopeptidase La</fullName>
        <ecNumber evidence="1">3.4.21.53</ecNumber>
    </recommendedName>
</protein>
<comment type="catalytic activity">
    <reaction evidence="1">
        <text>Hydrolysis of proteins in presence of ATP.</text>
        <dbReference type="EC" id="3.4.21.53"/>
    </reaction>
</comment>
<dbReference type="InterPro" id="IPR001478">
    <property type="entry name" value="PDZ"/>
</dbReference>
<proteinExistence type="inferred from homology"/>
<dbReference type="RefSeq" id="WP_053962339.1">
    <property type="nucleotide sequence ID" value="NZ_CP009312.1"/>
</dbReference>
<dbReference type="PROSITE" id="PS51786">
    <property type="entry name" value="LON_PROTEOLYTIC"/>
    <property type="match status" value="1"/>
</dbReference>
<feature type="active site" evidence="1">
    <location>
        <position position="262"/>
    </location>
</feature>
<gene>
    <name evidence="5" type="primary">lon</name>
    <name evidence="5" type="ORF">LC603019_01317</name>
</gene>
<name>A0A5E3ZZ30_9ACTN</name>
<keyword evidence="1 5" id="KW-0645">Protease</keyword>
<keyword evidence="1" id="KW-0378">Hydrolase</keyword>
<dbReference type="EMBL" id="LR584267">
    <property type="protein sequence ID" value="VHO01366.1"/>
    <property type="molecule type" value="Genomic_DNA"/>
</dbReference>
<feature type="region of interest" description="Disordered" evidence="2">
    <location>
        <begin position="42"/>
        <end position="64"/>
    </location>
</feature>